<dbReference type="STRING" id="1314800.A0A1B7MSZ2"/>
<dbReference type="InterPro" id="IPR019775">
    <property type="entry name" value="WD40_repeat_CS"/>
</dbReference>
<dbReference type="Gene3D" id="2.130.10.10">
    <property type="entry name" value="YVTN repeat-like/Quinoprotein amine dehydrogenase"/>
    <property type="match status" value="2"/>
</dbReference>
<organism evidence="4 5">
    <name type="scientific">Rhizopogon vinicolor AM-OR11-026</name>
    <dbReference type="NCBI Taxonomy" id="1314800"/>
    <lineage>
        <taxon>Eukaryota</taxon>
        <taxon>Fungi</taxon>
        <taxon>Dikarya</taxon>
        <taxon>Basidiomycota</taxon>
        <taxon>Agaricomycotina</taxon>
        <taxon>Agaricomycetes</taxon>
        <taxon>Agaricomycetidae</taxon>
        <taxon>Boletales</taxon>
        <taxon>Suillineae</taxon>
        <taxon>Rhizopogonaceae</taxon>
        <taxon>Rhizopogon</taxon>
    </lineage>
</organism>
<dbReference type="InterPro" id="IPR015943">
    <property type="entry name" value="WD40/YVTN_repeat-like_dom_sf"/>
</dbReference>
<feature type="repeat" description="WD" evidence="3">
    <location>
        <begin position="129"/>
        <end position="156"/>
    </location>
</feature>
<reference evidence="4 5" key="1">
    <citation type="submission" date="2016-06" db="EMBL/GenBank/DDBJ databases">
        <title>Comparative genomics of the ectomycorrhizal sister species Rhizopogon vinicolor and Rhizopogon vesiculosus (Basidiomycota: Boletales) reveals a divergence of the mating type B locus.</title>
        <authorList>
            <consortium name="DOE Joint Genome Institute"/>
            <person name="Mujic A.B."/>
            <person name="Kuo A."/>
            <person name="Tritt A."/>
            <person name="Lipzen A."/>
            <person name="Chen C."/>
            <person name="Johnson J."/>
            <person name="Sharma A."/>
            <person name="Barry K."/>
            <person name="Grigoriev I.V."/>
            <person name="Spatafora J.W."/>
        </authorList>
    </citation>
    <scope>NUCLEOTIDE SEQUENCE [LARGE SCALE GENOMIC DNA]</scope>
    <source>
        <strain evidence="4 5">AM-OR11-026</strain>
    </source>
</reference>
<dbReference type="PROSITE" id="PS50294">
    <property type="entry name" value="WD_REPEATS_REGION"/>
    <property type="match status" value="1"/>
</dbReference>
<dbReference type="InterPro" id="IPR036322">
    <property type="entry name" value="WD40_repeat_dom_sf"/>
</dbReference>
<name>A0A1B7MSZ2_9AGAM</name>
<dbReference type="PROSITE" id="PS00678">
    <property type="entry name" value="WD_REPEATS_1"/>
    <property type="match status" value="1"/>
</dbReference>
<proteinExistence type="predicted"/>
<evidence type="ECO:0000256" key="1">
    <source>
        <dbReference type="ARBA" id="ARBA00022574"/>
    </source>
</evidence>
<dbReference type="PANTHER" id="PTHR19879">
    <property type="entry name" value="TRANSCRIPTION INITIATION FACTOR TFIID"/>
    <property type="match status" value="1"/>
</dbReference>
<evidence type="ECO:0000313" key="4">
    <source>
        <dbReference type="EMBL" id="OAX35726.1"/>
    </source>
</evidence>
<dbReference type="InParanoid" id="A0A1B7MSZ2"/>
<dbReference type="PROSITE" id="PS50082">
    <property type="entry name" value="WD_REPEATS_2"/>
    <property type="match status" value="3"/>
</dbReference>
<keyword evidence="5" id="KW-1185">Reference proteome</keyword>
<feature type="repeat" description="WD" evidence="3">
    <location>
        <begin position="1"/>
        <end position="28"/>
    </location>
</feature>
<dbReference type="Proteomes" id="UP000092154">
    <property type="component" value="Unassembled WGS sequence"/>
</dbReference>
<dbReference type="SMART" id="SM00320">
    <property type="entry name" value="WD40"/>
    <property type="match status" value="5"/>
</dbReference>
<accession>A0A1B7MSZ2</accession>
<keyword evidence="1 3" id="KW-0853">WD repeat</keyword>
<sequence length="262" mass="28667">PDGQRIMTYSQDGSLRVWNLESGKQIGEDWQDGESQVNPIALSPDGKKVVCGSGDAVRLWDIDTGRVIATWTGHANNVSSVGWNRNGWRVVSGSYDETARVLWDIGTGKVITEWMRLGENWVEDAIHLPGGQRIMTCSDDGSLRVWNLESGKQIGEDWRDGESGVYAIALSPDGKKVVSGSGDAVRLWDLDTGKVITKWTGHQRGVTSVCWNRDGGRVVSGSYEMARVWDVESGETILAIETGFNGWTVIYSPDMTMIATGG</sequence>
<protein>
    <submittedName>
        <fullName evidence="4">WD40 repeat-like protein</fullName>
    </submittedName>
</protein>
<keyword evidence="2" id="KW-0677">Repeat</keyword>
<evidence type="ECO:0000256" key="3">
    <source>
        <dbReference type="PROSITE-ProRule" id="PRU00221"/>
    </source>
</evidence>
<evidence type="ECO:0000256" key="2">
    <source>
        <dbReference type="ARBA" id="ARBA00022737"/>
    </source>
</evidence>
<dbReference type="CDD" id="cd00200">
    <property type="entry name" value="WD40"/>
    <property type="match status" value="1"/>
</dbReference>
<dbReference type="PANTHER" id="PTHR19879:SF9">
    <property type="entry name" value="TRANSCRIPTION INITIATION FACTOR TFIID SUBUNIT 5"/>
    <property type="match status" value="1"/>
</dbReference>
<dbReference type="Pfam" id="PF00400">
    <property type="entry name" value="WD40"/>
    <property type="match status" value="6"/>
</dbReference>
<gene>
    <name evidence="4" type="ORF">K503DRAFT_652937</name>
</gene>
<dbReference type="SUPFAM" id="SSF50978">
    <property type="entry name" value="WD40 repeat-like"/>
    <property type="match status" value="1"/>
</dbReference>
<dbReference type="AlphaFoldDB" id="A0A1B7MSZ2"/>
<dbReference type="InterPro" id="IPR001680">
    <property type="entry name" value="WD40_rpt"/>
</dbReference>
<dbReference type="EMBL" id="KV448473">
    <property type="protein sequence ID" value="OAX35726.1"/>
    <property type="molecule type" value="Genomic_DNA"/>
</dbReference>
<evidence type="ECO:0000313" key="5">
    <source>
        <dbReference type="Proteomes" id="UP000092154"/>
    </source>
</evidence>
<feature type="non-terminal residue" evidence="4">
    <location>
        <position position="1"/>
    </location>
</feature>
<feature type="repeat" description="WD" evidence="3">
    <location>
        <begin position="71"/>
        <end position="101"/>
    </location>
</feature>
<dbReference type="OrthoDB" id="674604at2759"/>
<feature type="non-terminal residue" evidence="4">
    <location>
        <position position="262"/>
    </location>
</feature>